<evidence type="ECO:0000313" key="2">
    <source>
        <dbReference type="EMBL" id="OWK51148.1"/>
    </source>
</evidence>
<protein>
    <submittedName>
        <fullName evidence="2">Uncharacterized protein</fullName>
    </submittedName>
</protein>
<dbReference type="EMBL" id="MUZQ01000463">
    <property type="protein sequence ID" value="OWK51148.1"/>
    <property type="molecule type" value="Genomic_DNA"/>
</dbReference>
<feature type="compositionally biased region" description="Low complexity" evidence="1">
    <location>
        <begin position="81"/>
        <end position="98"/>
    </location>
</feature>
<reference evidence="2 3" key="1">
    <citation type="submission" date="2017-05" db="EMBL/GenBank/DDBJ databases">
        <title>Genome of assembly of the Bengalese finch, Lonchura striata domestica.</title>
        <authorList>
            <person name="Colquitt B.M."/>
            <person name="Brainard M.S."/>
        </authorList>
    </citation>
    <scope>NUCLEOTIDE SEQUENCE [LARGE SCALE GENOMIC DNA]</scope>
    <source>
        <strain evidence="2">White83orange57</strain>
    </source>
</reference>
<proteinExistence type="predicted"/>
<name>A0A218UC12_9PASE</name>
<dbReference type="AlphaFoldDB" id="A0A218UC12"/>
<feature type="region of interest" description="Disordered" evidence="1">
    <location>
        <begin position="30"/>
        <end position="197"/>
    </location>
</feature>
<evidence type="ECO:0000256" key="1">
    <source>
        <dbReference type="SAM" id="MobiDB-lite"/>
    </source>
</evidence>
<keyword evidence="3" id="KW-1185">Reference proteome</keyword>
<feature type="compositionally biased region" description="Low complexity" evidence="1">
    <location>
        <begin position="32"/>
        <end position="45"/>
    </location>
</feature>
<feature type="compositionally biased region" description="Basic and acidic residues" evidence="1">
    <location>
        <begin position="122"/>
        <end position="134"/>
    </location>
</feature>
<evidence type="ECO:0000313" key="3">
    <source>
        <dbReference type="Proteomes" id="UP000197619"/>
    </source>
</evidence>
<organism evidence="2 3">
    <name type="scientific">Lonchura striata</name>
    <name type="common">white-rumped munia</name>
    <dbReference type="NCBI Taxonomy" id="40157"/>
    <lineage>
        <taxon>Eukaryota</taxon>
        <taxon>Metazoa</taxon>
        <taxon>Chordata</taxon>
        <taxon>Craniata</taxon>
        <taxon>Vertebrata</taxon>
        <taxon>Euteleostomi</taxon>
        <taxon>Archelosauria</taxon>
        <taxon>Archosauria</taxon>
        <taxon>Dinosauria</taxon>
        <taxon>Saurischia</taxon>
        <taxon>Theropoda</taxon>
        <taxon>Coelurosauria</taxon>
        <taxon>Aves</taxon>
        <taxon>Neognathae</taxon>
        <taxon>Neoaves</taxon>
        <taxon>Telluraves</taxon>
        <taxon>Australaves</taxon>
        <taxon>Passeriformes</taxon>
        <taxon>Passeroidea</taxon>
        <taxon>Estrildidae</taxon>
        <taxon>Estrildinae</taxon>
        <taxon>Lonchura</taxon>
    </lineage>
</organism>
<feature type="compositionally biased region" description="Low complexity" evidence="1">
    <location>
        <begin position="161"/>
        <end position="178"/>
    </location>
</feature>
<accession>A0A218UC12</accession>
<dbReference type="Proteomes" id="UP000197619">
    <property type="component" value="Unassembled WGS sequence"/>
</dbReference>
<sequence>MEKNRLLLGVSSRQLGWECPWGAEAPRAPLQACPAPAVPGAAEGAGAAGRGGRAPHHAQPPHQGPAPHPEAGGPGAPGPAPDRAAAAGAAAPAAAAGEAGNGAGQDRQHRLQPRLRALRVGPRGDGRGRGEHGRPPGRPGLEQQQPQRLGRARQPAEPGQRRGLLQLRRDQGQAGRQQEASRPRDLGSAARRPRGSR</sequence>
<comment type="caution">
    <text evidence="2">The sequence shown here is derived from an EMBL/GenBank/DDBJ whole genome shotgun (WGS) entry which is preliminary data.</text>
</comment>
<gene>
    <name evidence="2" type="ORF">RLOC_00000711</name>
</gene>